<protein>
    <recommendedName>
        <fullName evidence="1">F-box domain-containing protein</fullName>
    </recommendedName>
</protein>
<dbReference type="InterPro" id="IPR036047">
    <property type="entry name" value="F-box-like_dom_sf"/>
</dbReference>
<proteinExistence type="predicted"/>
<name>A0ABD3BIS0_9LAMI</name>
<evidence type="ECO:0000313" key="3">
    <source>
        <dbReference type="Proteomes" id="UP001632038"/>
    </source>
</evidence>
<accession>A0ABD3BIS0</accession>
<dbReference type="AlphaFoldDB" id="A0ABD3BIS0"/>
<dbReference type="Pfam" id="PF00646">
    <property type="entry name" value="F-box"/>
    <property type="match status" value="1"/>
</dbReference>
<keyword evidence="3" id="KW-1185">Reference proteome</keyword>
<evidence type="ECO:0000259" key="1">
    <source>
        <dbReference type="PROSITE" id="PS50181"/>
    </source>
</evidence>
<dbReference type="Proteomes" id="UP001632038">
    <property type="component" value="Unassembled WGS sequence"/>
</dbReference>
<dbReference type="InterPro" id="IPR050796">
    <property type="entry name" value="SCF_F-box_component"/>
</dbReference>
<dbReference type="SMART" id="SM00256">
    <property type="entry name" value="FBOX"/>
    <property type="match status" value="1"/>
</dbReference>
<dbReference type="PROSITE" id="PS50181">
    <property type="entry name" value="FBOX"/>
    <property type="match status" value="1"/>
</dbReference>
<dbReference type="InterPro" id="IPR001810">
    <property type="entry name" value="F-box_dom"/>
</dbReference>
<organism evidence="2 3">
    <name type="scientific">Castilleja foliolosa</name>
    <dbReference type="NCBI Taxonomy" id="1961234"/>
    <lineage>
        <taxon>Eukaryota</taxon>
        <taxon>Viridiplantae</taxon>
        <taxon>Streptophyta</taxon>
        <taxon>Embryophyta</taxon>
        <taxon>Tracheophyta</taxon>
        <taxon>Spermatophyta</taxon>
        <taxon>Magnoliopsida</taxon>
        <taxon>eudicotyledons</taxon>
        <taxon>Gunneridae</taxon>
        <taxon>Pentapetalae</taxon>
        <taxon>asterids</taxon>
        <taxon>lamiids</taxon>
        <taxon>Lamiales</taxon>
        <taxon>Orobanchaceae</taxon>
        <taxon>Pedicularideae</taxon>
        <taxon>Castillejinae</taxon>
        <taxon>Castilleja</taxon>
    </lineage>
</organism>
<dbReference type="SUPFAM" id="SSF81383">
    <property type="entry name" value="F-box domain"/>
    <property type="match status" value="1"/>
</dbReference>
<dbReference type="Gene3D" id="1.20.1280.50">
    <property type="match status" value="1"/>
</dbReference>
<evidence type="ECO:0000313" key="2">
    <source>
        <dbReference type="EMBL" id="KAL3617103.1"/>
    </source>
</evidence>
<gene>
    <name evidence="2" type="ORF">CASFOL_039497</name>
</gene>
<dbReference type="EMBL" id="JAVIJP010000087">
    <property type="protein sequence ID" value="KAL3617103.1"/>
    <property type="molecule type" value="Genomic_DNA"/>
</dbReference>
<feature type="domain" description="F-box" evidence="1">
    <location>
        <begin position="1"/>
        <end position="36"/>
    </location>
</feature>
<sequence length="103" mass="12646">MVIDDLPEDILINIFSRLPTKSVGKCRCVSRSWRTLHQIPSRSRKNSSTGYFIFYPPHTSFHLRQFLPPLLHRHRLHRRHRRRHHRFKKYQIAWLLGRYCLFL</sequence>
<comment type="caution">
    <text evidence="2">The sequence shown here is derived from an EMBL/GenBank/DDBJ whole genome shotgun (WGS) entry which is preliminary data.</text>
</comment>
<reference evidence="3" key="1">
    <citation type="journal article" date="2024" name="IScience">
        <title>Strigolactones Initiate the Formation of Haustorium-like Structures in Castilleja.</title>
        <authorList>
            <person name="Buerger M."/>
            <person name="Peterson D."/>
            <person name="Chory J."/>
        </authorList>
    </citation>
    <scope>NUCLEOTIDE SEQUENCE [LARGE SCALE GENOMIC DNA]</scope>
</reference>
<dbReference type="PANTHER" id="PTHR31672">
    <property type="entry name" value="BNACNNG10540D PROTEIN"/>
    <property type="match status" value="1"/>
</dbReference>